<feature type="domain" description="Peptidase C39-like" evidence="4">
    <location>
        <begin position="436"/>
        <end position="566"/>
    </location>
</feature>
<evidence type="ECO:0000256" key="2">
    <source>
        <dbReference type="SAM" id="MobiDB-lite"/>
    </source>
</evidence>
<protein>
    <submittedName>
        <fullName evidence="5">KxYKxGKxW signal peptide containing protein</fullName>
    </submittedName>
</protein>
<evidence type="ECO:0000313" key="5">
    <source>
        <dbReference type="EMBL" id="SFB81606.1"/>
    </source>
</evidence>
<feature type="compositionally biased region" description="Polar residues" evidence="2">
    <location>
        <begin position="49"/>
        <end position="66"/>
    </location>
</feature>
<keyword evidence="1 3" id="KW-0732">Signal</keyword>
<dbReference type="NCBIfam" id="TIGR03715">
    <property type="entry name" value="KxYKxGKxW"/>
    <property type="match status" value="1"/>
</dbReference>
<organism evidence="5 6">
    <name type="scientific">Fructobacillus durionis</name>
    <dbReference type="NCBI Taxonomy" id="283737"/>
    <lineage>
        <taxon>Bacteria</taxon>
        <taxon>Bacillati</taxon>
        <taxon>Bacillota</taxon>
        <taxon>Bacilli</taxon>
        <taxon>Lactobacillales</taxon>
        <taxon>Lactobacillaceae</taxon>
        <taxon>Fructobacillus</taxon>
    </lineage>
</organism>
<dbReference type="EMBL" id="FOLI01000001">
    <property type="protein sequence ID" value="SFB81606.1"/>
    <property type="molecule type" value="Genomic_DNA"/>
</dbReference>
<accession>A0A1I1E4K9</accession>
<dbReference type="AlphaFoldDB" id="A0A1I1E4K9"/>
<dbReference type="SUPFAM" id="SSF69360">
    <property type="entry name" value="Cell wall binding repeat"/>
    <property type="match status" value="2"/>
</dbReference>
<evidence type="ECO:0000256" key="1">
    <source>
        <dbReference type="ARBA" id="ARBA00022729"/>
    </source>
</evidence>
<dbReference type="Proteomes" id="UP000199376">
    <property type="component" value="Unassembled WGS sequence"/>
</dbReference>
<sequence length="605" mass="67009">MHKKLYKAGKVWVAMAVVTATAILGANTASAESTNSAQTSGNQAAYAAANSSENTSGSTAVQSGSDTTSSSQNAVSTSSSNAQSANQNVNVQDNQQAAGKSARDVALDKYASQHVSGYIYSPDVSTANGGYNWFENGQLFTGFRYYMGTYYWFVDGVRQNAGWRQAWGMTYYTDDNGRAVQGHRNINGQDFYFGNDGTYYLRSSGYLYDGSSQNGGYRWYENGKLFTGFRYYMGTFYWFVDGVRQNAGWRQAWGMTYYTDDNGRAVQGTRIIDGRLYDFGNDNSYYSRPVNGYVWDGSSQNGGYRWYDNGNLYTGFKYYMGTFYWFIDGVRQNAGWRQAWGMTYYTDDQGRAVQGRRWIDGGQYFFGTNNSFFLRTNKYVADNDGVYFAGGDGRFLTGSQNIYGRSVSFFGDGRLNTDGLDINFPHWSLNQGALGAPEGCEGVSFQMALSAKGKRVPSLQEIYNRIGYGDGVSPYQGFNGNPFGGARPYTTTVLAAPLAAKLNNAFGVQTEDITGAGPNEILAQLLSYNPVISYIPWDFQVGAGRDHFHVQMIYGYRNGGFLVADPLQYARGANYWISTGEWWYLNSHLQPVGFGAPASQNVAVI</sequence>
<dbReference type="Gene3D" id="2.10.270.10">
    <property type="entry name" value="Cholin Binding"/>
    <property type="match status" value="2"/>
</dbReference>
<evidence type="ECO:0000313" key="6">
    <source>
        <dbReference type="Proteomes" id="UP000199376"/>
    </source>
</evidence>
<reference evidence="5 6" key="1">
    <citation type="submission" date="2016-10" db="EMBL/GenBank/DDBJ databases">
        <authorList>
            <person name="de Groot N.N."/>
        </authorList>
    </citation>
    <scope>NUCLEOTIDE SEQUENCE [LARGE SCALE GENOMIC DNA]</scope>
    <source>
        <strain evidence="5 6">DSM 19113</strain>
    </source>
</reference>
<feature type="chain" id="PRO_5011721447" evidence="3">
    <location>
        <begin position="32"/>
        <end position="605"/>
    </location>
</feature>
<dbReference type="OrthoDB" id="2032428at2"/>
<name>A0A1I1E4K9_9LACO</name>
<proteinExistence type="predicted"/>
<dbReference type="Gene3D" id="3.90.70.10">
    <property type="entry name" value="Cysteine proteinases"/>
    <property type="match status" value="1"/>
</dbReference>
<dbReference type="RefSeq" id="WP_091501297.1">
    <property type="nucleotide sequence ID" value="NZ_FOLI01000001.1"/>
</dbReference>
<dbReference type="Pfam" id="PF19258">
    <property type="entry name" value="KxYKxGKxW_sig"/>
    <property type="match status" value="1"/>
</dbReference>
<evidence type="ECO:0000259" key="4">
    <source>
        <dbReference type="Pfam" id="PF13529"/>
    </source>
</evidence>
<feature type="region of interest" description="Disordered" evidence="2">
    <location>
        <begin position="44"/>
        <end position="87"/>
    </location>
</feature>
<dbReference type="Pfam" id="PF13529">
    <property type="entry name" value="Peptidase_C39_2"/>
    <property type="match status" value="1"/>
</dbReference>
<feature type="compositionally biased region" description="Low complexity" evidence="2">
    <location>
        <begin position="67"/>
        <end position="87"/>
    </location>
</feature>
<dbReference type="InterPro" id="IPR039564">
    <property type="entry name" value="Peptidase_C39-like"/>
</dbReference>
<keyword evidence="6" id="KW-1185">Reference proteome</keyword>
<dbReference type="InterPro" id="IPR022263">
    <property type="entry name" value="KxYKxGKxW"/>
</dbReference>
<feature type="signal peptide" evidence="3">
    <location>
        <begin position="1"/>
        <end position="31"/>
    </location>
</feature>
<evidence type="ECO:0000256" key="3">
    <source>
        <dbReference type="SAM" id="SignalP"/>
    </source>
</evidence>
<gene>
    <name evidence="5" type="ORF">SAMN05660453_0272</name>
</gene>
<dbReference type="STRING" id="283737.SAMN05660453_0272"/>